<evidence type="ECO:0000313" key="3">
    <source>
        <dbReference type="Proteomes" id="UP000887013"/>
    </source>
</evidence>
<dbReference type="EMBL" id="BMAW01089438">
    <property type="protein sequence ID" value="GFS39849.1"/>
    <property type="molecule type" value="Genomic_DNA"/>
</dbReference>
<evidence type="ECO:0000313" key="2">
    <source>
        <dbReference type="EMBL" id="GFS39849.1"/>
    </source>
</evidence>
<feature type="region of interest" description="Disordered" evidence="1">
    <location>
        <begin position="1"/>
        <end position="36"/>
    </location>
</feature>
<name>A0A8X6IC33_NEPPI</name>
<feature type="compositionally biased region" description="Basic and acidic residues" evidence="1">
    <location>
        <begin position="1"/>
        <end position="10"/>
    </location>
</feature>
<dbReference type="Proteomes" id="UP000887013">
    <property type="component" value="Unassembled WGS sequence"/>
</dbReference>
<protein>
    <submittedName>
        <fullName evidence="2">Uncharacterized protein</fullName>
    </submittedName>
</protein>
<organism evidence="2 3">
    <name type="scientific">Nephila pilipes</name>
    <name type="common">Giant wood spider</name>
    <name type="synonym">Nephila maculata</name>
    <dbReference type="NCBI Taxonomy" id="299642"/>
    <lineage>
        <taxon>Eukaryota</taxon>
        <taxon>Metazoa</taxon>
        <taxon>Ecdysozoa</taxon>
        <taxon>Arthropoda</taxon>
        <taxon>Chelicerata</taxon>
        <taxon>Arachnida</taxon>
        <taxon>Araneae</taxon>
        <taxon>Araneomorphae</taxon>
        <taxon>Entelegynae</taxon>
        <taxon>Araneoidea</taxon>
        <taxon>Nephilidae</taxon>
        <taxon>Nephila</taxon>
    </lineage>
</organism>
<dbReference type="AlphaFoldDB" id="A0A8X6IC33"/>
<sequence>MSVRGVKETLPHTLRRKRSSTPRARKEISPTELDGADDKLAEKRNTFSHTFSLETDQFSCNERHCFWVDSRCLGSCGEDKEKRLAIFYWKNYALF</sequence>
<reference evidence="2" key="1">
    <citation type="submission" date="2020-08" db="EMBL/GenBank/DDBJ databases">
        <title>Multicomponent nature underlies the extraordinary mechanical properties of spider dragline silk.</title>
        <authorList>
            <person name="Kono N."/>
            <person name="Nakamura H."/>
            <person name="Mori M."/>
            <person name="Yoshida Y."/>
            <person name="Ohtoshi R."/>
            <person name="Malay A.D."/>
            <person name="Moran D.A.P."/>
            <person name="Tomita M."/>
            <person name="Numata K."/>
            <person name="Arakawa K."/>
        </authorList>
    </citation>
    <scope>NUCLEOTIDE SEQUENCE</scope>
</reference>
<keyword evidence="3" id="KW-1185">Reference proteome</keyword>
<gene>
    <name evidence="2" type="ORF">NPIL_115131</name>
</gene>
<proteinExistence type="predicted"/>
<comment type="caution">
    <text evidence="2">The sequence shown here is derived from an EMBL/GenBank/DDBJ whole genome shotgun (WGS) entry which is preliminary data.</text>
</comment>
<evidence type="ECO:0000256" key="1">
    <source>
        <dbReference type="SAM" id="MobiDB-lite"/>
    </source>
</evidence>
<accession>A0A8X6IC33</accession>